<reference evidence="2 3" key="1">
    <citation type="submission" date="2019-11" db="EMBL/GenBank/DDBJ databases">
        <title>Gracilibacillus salitolerans sp. nov., a moderate halophile isolated from a saline soil in northwest China.</title>
        <authorList>
            <person name="Gan L."/>
        </authorList>
    </citation>
    <scope>NUCLEOTIDE SEQUENCE [LARGE SCALE GENOMIC DNA]</scope>
    <source>
        <strain evidence="2 3">SCU50</strain>
    </source>
</reference>
<name>A0A5Q2TMY3_9BACI</name>
<evidence type="ECO:0000256" key="1">
    <source>
        <dbReference type="SAM" id="Phobius"/>
    </source>
</evidence>
<feature type="transmembrane region" description="Helical" evidence="1">
    <location>
        <begin position="7"/>
        <end position="27"/>
    </location>
</feature>
<keyword evidence="3" id="KW-1185">Reference proteome</keyword>
<dbReference type="EMBL" id="CP045915">
    <property type="protein sequence ID" value="QGH35462.1"/>
    <property type="molecule type" value="Genomic_DNA"/>
</dbReference>
<organism evidence="2 3">
    <name type="scientific">Gracilibacillus salitolerans</name>
    <dbReference type="NCBI Taxonomy" id="2663022"/>
    <lineage>
        <taxon>Bacteria</taxon>
        <taxon>Bacillati</taxon>
        <taxon>Bacillota</taxon>
        <taxon>Bacilli</taxon>
        <taxon>Bacillales</taxon>
        <taxon>Bacillaceae</taxon>
        <taxon>Gracilibacillus</taxon>
    </lineage>
</organism>
<dbReference type="KEGG" id="grc:GI584_16015"/>
<gene>
    <name evidence="2" type="ORF">GI584_16015</name>
</gene>
<keyword evidence="1" id="KW-1133">Transmembrane helix</keyword>
<sequence>MNQTEKFWGLIILIIVILGYVIPYTFLSDVTKWYGSFLIWSILALITIVANYFLTTDWSDEE</sequence>
<protein>
    <recommendedName>
        <fullName evidence="4">DUF3311 domain-containing protein</fullName>
    </recommendedName>
</protein>
<feature type="transmembrane region" description="Helical" evidence="1">
    <location>
        <begin position="33"/>
        <end position="54"/>
    </location>
</feature>
<evidence type="ECO:0000313" key="2">
    <source>
        <dbReference type="EMBL" id="QGH35462.1"/>
    </source>
</evidence>
<evidence type="ECO:0000313" key="3">
    <source>
        <dbReference type="Proteomes" id="UP000339690"/>
    </source>
</evidence>
<dbReference type="AlphaFoldDB" id="A0A5Q2TMY3"/>
<evidence type="ECO:0008006" key="4">
    <source>
        <dbReference type="Google" id="ProtNLM"/>
    </source>
</evidence>
<proteinExistence type="predicted"/>
<dbReference type="Proteomes" id="UP000339690">
    <property type="component" value="Chromosome"/>
</dbReference>
<accession>A0A5Q2TMY3</accession>
<keyword evidence="1" id="KW-0472">Membrane</keyword>
<dbReference type="RefSeq" id="WP_100359775.1">
    <property type="nucleotide sequence ID" value="NZ_CP045915.1"/>
</dbReference>
<keyword evidence="1" id="KW-0812">Transmembrane</keyword>